<protein>
    <submittedName>
        <fullName evidence="1">Uncharacterized protein</fullName>
    </submittedName>
</protein>
<reference evidence="1" key="2">
    <citation type="journal article" date="2015" name="Fish Shellfish Immunol.">
        <title>Early steps in the European eel (Anguilla anguilla)-Vibrio vulnificus interaction in the gills: Role of the RtxA13 toxin.</title>
        <authorList>
            <person name="Callol A."/>
            <person name="Pajuelo D."/>
            <person name="Ebbesson L."/>
            <person name="Teles M."/>
            <person name="MacKenzie S."/>
            <person name="Amaro C."/>
        </authorList>
    </citation>
    <scope>NUCLEOTIDE SEQUENCE</scope>
</reference>
<dbReference type="AlphaFoldDB" id="A0A0E9R5H1"/>
<reference evidence="1" key="1">
    <citation type="submission" date="2014-11" db="EMBL/GenBank/DDBJ databases">
        <authorList>
            <person name="Amaro Gonzalez C."/>
        </authorList>
    </citation>
    <scope>NUCLEOTIDE SEQUENCE</scope>
</reference>
<dbReference type="EMBL" id="GBXM01084979">
    <property type="protein sequence ID" value="JAH23598.1"/>
    <property type="molecule type" value="Transcribed_RNA"/>
</dbReference>
<organism evidence="1">
    <name type="scientific">Anguilla anguilla</name>
    <name type="common">European freshwater eel</name>
    <name type="synonym">Muraena anguilla</name>
    <dbReference type="NCBI Taxonomy" id="7936"/>
    <lineage>
        <taxon>Eukaryota</taxon>
        <taxon>Metazoa</taxon>
        <taxon>Chordata</taxon>
        <taxon>Craniata</taxon>
        <taxon>Vertebrata</taxon>
        <taxon>Euteleostomi</taxon>
        <taxon>Actinopterygii</taxon>
        <taxon>Neopterygii</taxon>
        <taxon>Teleostei</taxon>
        <taxon>Anguilliformes</taxon>
        <taxon>Anguillidae</taxon>
        <taxon>Anguilla</taxon>
    </lineage>
</organism>
<name>A0A0E9R5H1_ANGAN</name>
<proteinExistence type="predicted"/>
<evidence type="ECO:0000313" key="1">
    <source>
        <dbReference type="EMBL" id="JAH23598.1"/>
    </source>
</evidence>
<accession>A0A0E9R5H1</accession>
<sequence length="22" mass="2603">MQIDCWVPTVWLLLQSKTIEAQ</sequence>